<evidence type="ECO:0000256" key="4">
    <source>
        <dbReference type="ARBA" id="ARBA00023002"/>
    </source>
</evidence>
<dbReference type="FunFam" id="3.40.50.720:FF:000147">
    <property type="entry name" value="Reticulon-4-interacting protein 1 homolog, mitochondrial"/>
    <property type="match status" value="1"/>
</dbReference>
<feature type="transmembrane region" description="Helical" evidence="6">
    <location>
        <begin position="173"/>
        <end position="192"/>
    </location>
</feature>
<sequence length="390" mass="43415">MLSLRIFKCSKTHNKWYVQNVSNLSINIIKRNKSRIQAWQIHAYGNLDEINLSTIRMPIISKPSEVIVKVEASSVNPIDISMIGGYGSKVLNFMRKIMKINGDIEFPLTMGRDFSGVITAKGHNVGEKLKLGDEVWGVVPVEQQGCHATHVIVDNNLVRPKPSNLSYIEAASILYAGLTAWSALWLTGGLFYKTLGSNKYNRKVLILGGSGGVGSVAIQMAKMWNLKVISTCSLDAVDQLQKLGADIVINYKDQNADKLVTNEGIYDIILDCSNQGIEKINSKKYRFKSYITLNSPLLKNIDNYGLIGGAMNIVDLLKYNIPNKKDSSCVKWGFFIPSTTGLNALQKLVENEQLKPVIEEIYTFDKLPEAYKRVAEGHLRGKVVIDMKAQ</sequence>
<protein>
    <submittedName>
        <fullName evidence="8">Mitochondrial (Homo sapiens)</fullName>
    </submittedName>
</protein>
<dbReference type="PANTHER" id="PTHR11695">
    <property type="entry name" value="ALCOHOL DEHYDROGENASE RELATED"/>
    <property type="match status" value="1"/>
</dbReference>
<dbReference type="Pfam" id="PF13602">
    <property type="entry name" value="ADH_zinc_N_2"/>
    <property type="match status" value="1"/>
</dbReference>
<evidence type="ECO:0000256" key="3">
    <source>
        <dbReference type="ARBA" id="ARBA00022946"/>
    </source>
</evidence>
<evidence type="ECO:0000256" key="6">
    <source>
        <dbReference type="SAM" id="Phobius"/>
    </source>
</evidence>
<evidence type="ECO:0000256" key="5">
    <source>
        <dbReference type="ARBA" id="ARBA00023128"/>
    </source>
</evidence>
<dbReference type="InterPro" id="IPR013154">
    <property type="entry name" value="ADH-like_N"/>
</dbReference>
<feature type="transmembrane region" description="Helical" evidence="6">
    <location>
        <begin position="204"/>
        <end position="224"/>
    </location>
</feature>
<dbReference type="GO" id="GO:0016491">
    <property type="term" value="F:oxidoreductase activity"/>
    <property type="evidence" value="ECO:0007669"/>
    <property type="project" value="UniProtKB-KW"/>
</dbReference>
<keyword evidence="9" id="KW-1185">Reference proteome</keyword>
<evidence type="ECO:0000313" key="9">
    <source>
        <dbReference type="Proteomes" id="UP000786811"/>
    </source>
</evidence>
<feature type="domain" description="Enoyl reductase (ER)" evidence="7">
    <location>
        <begin position="45"/>
        <end position="385"/>
    </location>
</feature>
<comment type="subcellular location">
    <subcellularLocation>
        <location evidence="1">Mitochondrion</location>
    </subcellularLocation>
</comment>
<dbReference type="InterPro" id="IPR050700">
    <property type="entry name" value="YIM1/Zinc_Alcohol_DH_Fams"/>
</dbReference>
<keyword evidence="6" id="KW-1133">Transmembrane helix</keyword>
<dbReference type="SMART" id="SM00829">
    <property type="entry name" value="PKS_ER"/>
    <property type="match status" value="1"/>
</dbReference>
<dbReference type="SUPFAM" id="SSF50129">
    <property type="entry name" value="GroES-like"/>
    <property type="match status" value="1"/>
</dbReference>
<keyword evidence="4" id="KW-0560">Oxidoreductase</keyword>
<evidence type="ECO:0000256" key="1">
    <source>
        <dbReference type="ARBA" id="ARBA00004173"/>
    </source>
</evidence>
<dbReference type="Gene3D" id="3.40.50.720">
    <property type="entry name" value="NAD(P)-binding Rossmann-like Domain"/>
    <property type="match status" value="1"/>
</dbReference>
<keyword evidence="3" id="KW-0809">Transit peptide</keyword>
<reference evidence="8" key="1">
    <citation type="submission" date="2021-04" db="EMBL/GenBank/DDBJ databases">
        <authorList>
            <person name="Chebbi M.A.C M."/>
        </authorList>
    </citation>
    <scope>NUCLEOTIDE SEQUENCE</scope>
</reference>
<comment type="caution">
    <text evidence="8">The sequence shown here is derived from an EMBL/GenBank/DDBJ whole genome shotgun (WGS) entry which is preliminary data.</text>
</comment>
<proteinExistence type="inferred from homology"/>
<dbReference type="CDD" id="cd08248">
    <property type="entry name" value="RTN4I1"/>
    <property type="match status" value="1"/>
</dbReference>
<dbReference type="AlphaFoldDB" id="A0A8J2HKL8"/>
<dbReference type="InterPro" id="IPR020843">
    <property type="entry name" value="ER"/>
</dbReference>
<comment type="similarity">
    <text evidence="2">Belongs to the zinc-containing alcohol dehydrogenase family. Quinone oxidoreductase subfamily.</text>
</comment>
<keyword evidence="6" id="KW-0812">Transmembrane</keyword>
<name>A0A8J2HKL8_COTCN</name>
<dbReference type="Proteomes" id="UP000786811">
    <property type="component" value="Unassembled WGS sequence"/>
</dbReference>
<dbReference type="EMBL" id="CAJNRD030001122">
    <property type="protein sequence ID" value="CAG5100574.1"/>
    <property type="molecule type" value="Genomic_DNA"/>
</dbReference>
<dbReference type="SUPFAM" id="SSF51735">
    <property type="entry name" value="NAD(P)-binding Rossmann-fold domains"/>
    <property type="match status" value="1"/>
</dbReference>
<keyword evidence="5" id="KW-0496">Mitochondrion</keyword>
<keyword evidence="6" id="KW-0472">Membrane</keyword>
<gene>
    <name evidence="8" type="ORF">HICCMSTLAB_LOCUS9647</name>
</gene>
<dbReference type="Pfam" id="PF08240">
    <property type="entry name" value="ADH_N"/>
    <property type="match status" value="1"/>
</dbReference>
<evidence type="ECO:0000259" key="7">
    <source>
        <dbReference type="SMART" id="SM00829"/>
    </source>
</evidence>
<accession>A0A8J2HKL8</accession>
<organism evidence="8 9">
    <name type="scientific">Cotesia congregata</name>
    <name type="common">Parasitoid wasp</name>
    <name type="synonym">Apanteles congregatus</name>
    <dbReference type="NCBI Taxonomy" id="51543"/>
    <lineage>
        <taxon>Eukaryota</taxon>
        <taxon>Metazoa</taxon>
        <taxon>Ecdysozoa</taxon>
        <taxon>Arthropoda</taxon>
        <taxon>Hexapoda</taxon>
        <taxon>Insecta</taxon>
        <taxon>Pterygota</taxon>
        <taxon>Neoptera</taxon>
        <taxon>Endopterygota</taxon>
        <taxon>Hymenoptera</taxon>
        <taxon>Apocrita</taxon>
        <taxon>Ichneumonoidea</taxon>
        <taxon>Braconidae</taxon>
        <taxon>Microgastrinae</taxon>
        <taxon>Cotesia</taxon>
    </lineage>
</organism>
<dbReference type="Gene3D" id="3.90.180.10">
    <property type="entry name" value="Medium-chain alcohol dehydrogenases, catalytic domain"/>
    <property type="match status" value="1"/>
</dbReference>
<dbReference type="PANTHER" id="PTHR11695:SF294">
    <property type="entry name" value="RETICULON-4-INTERACTING PROTEIN 1, MITOCHONDRIAL"/>
    <property type="match status" value="1"/>
</dbReference>
<dbReference type="InterPro" id="IPR011032">
    <property type="entry name" value="GroES-like_sf"/>
</dbReference>
<dbReference type="GO" id="GO:0005739">
    <property type="term" value="C:mitochondrion"/>
    <property type="evidence" value="ECO:0007669"/>
    <property type="project" value="UniProtKB-SubCell"/>
</dbReference>
<dbReference type="OrthoDB" id="48317at2759"/>
<dbReference type="InterPro" id="IPR037397">
    <property type="entry name" value="RTN4IP1"/>
</dbReference>
<evidence type="ECO:0000256" key="2">
    <source>
        <dbReference type="ARBA" id="ARBA00010371"/>
    </source>
</evidence>
<evidence type="ECO:0000313" key="8">
    <source>
        <dbReference type="EMBL" id="CAG5100574.1"/>
    </source>
</evidence>
<dbReference type="InterPro" id="IPR036291">
    <property type="entry name" value="NAD(P)-bd_dom_sf"/>
</dbReference>